<dbReference type="Pfam" id="PF08969">
    <property type="entry name" value="USP8_dimer"/>
    <property type="match status" value="2"/>
</dbReference>
<protein>
    <recommendedName>
        <fullName evidence="2">USP8 dimerisation domain-containing protein</fullName>
    </recommendedName>
</protein>
<dbReference type="PANTHER" id="PTHR12947">
    <property type="entry name" value="AMSH-LIKE PROTEASE"/>
    <property type="match status" value="1"/>
</dbReference>
<accession>A0A409XZZ3</accession>
<dbReference type="InterPro" id="IPR015063">
    <property type="entry name" value="USP8_dimer"/>
</dbReference>
<organism evidence="3 4">
    <name type="scientific">Gymnopilus dilepis</name>
    <dbReference type="NCBI Taxonomy" id="231916"/>
    <lineage>
        <taxon>Eukaryota</taxon>
        <taxon>Fungi</taxon>
        <taxon>Dikarya</taxon>
        <taxon>Basidiomycota</taxon>
        <taxon>Agaricomycotina</taxon>
        <taxon>Agaricomycetes</taxon>
        <taxon>Agaricomycetidae</taxon>
        <taxon>Agaricales</taxon>
        <taxon>Agaricineae</taxon>
        <taxon>Hymenogastraceae</taxon>
        <taxon>Gymnopilus</taxon>
    </lineage>
</organism>
<dbReference type="Gene3D" id="1.20.58.80">
    <property type="entry name" value="Phosphotransferase system, lactose/cellobiose-type IIA subunit"/>
    <property type="match status" value="2"/>
</dbReference>
<dbReference type="OrthoDB" id="2965483at2759"/>
<reference evidence="3 4" key="1">
    <citation type="journal article" date="2018" name="Evol. Lett.">
        <title>Horizontal gene cluster transfer increased hallucinogenic mushroom diversity.</title>
        <authorList>
            <person name="Reynolds H.T."/>
            <person name="Vijayakumar V."/>
            <person name="Gluck-Thaler E."/>
            <person name="Korotkin H.B."/>
            <person name="Matheny P.B."/>
            <person name="Slot J.C."/>
        </authorList>
    </citation>
    <scope>NUCLEOTIDE SEQUENCE [LARGE SCALE GENOMIC DNA]</scope>
    <source>
        <strain evidence="3 4">SRW20</strain>
    </source>
</reference>
<evidence type="ECO:0000313" key="4">
    <source>
        <dbReference type="Proteomes" id="UP000284706"/>
    </source>
</evidence>
<dbReference type="InParanoid" id="A0A409XZZ3"/>
<evidence type="ECO:0000259" key="2">
    <source>
        <dbReference type="Pfam" id="PF08969"/>
    </source>
</evidence>
<dbReference type="Proteomes" id="UP000284706">
    <property type="component" value="Unassembled WGS sequence"/>
</dbReference>
<evidence type="ECO:0000256" key="1">
    <source>
        <dbReference type="SAM" id="MobiDB-lite"/>
    </source>
</evidence>
<sequence>MDPSPLAMYPSNSVNPVHITPPGTRRRTRPLSIAELAKEVSRDLWDENKDFKHYLRVIEKYRWEGKECAKQGDLEHAFVQFARAATLALEKLPLHRDYHRMLNEDQRHNLSLVGPFNGQDILYNLMDLKPTLVERYDKWLQEHPDGADNEQPIYLSRPASISELAKEAMGDLWDENKGFKHYLRVAEKYRREGKECAKRGDLEGAFVQLARAATLALEKLPLHRDYYGVLNESQRYNLSLVDNLSDLKPALVERYDKWLQKHPDEIDHELTSNTRTQKIANDVPGRTSEEHAHHQEREQAQLMHEQHEGVQSQDSVFRPLVLDNGHPEPWYLADEPFSDTYSLASSRTETTDYGNYARRMAFSQETSFSELPELQDEGYLNWPWSR</sequence>
<gene>
    <name evidence="3" type="ORF">CVT26_005685</name>
</gene>
<proteinExistence type="predicted"/>
<keyword evidence="4" id="KW-1185">Reference proteome</keyword>
<comment type="caution">
    <text evidence="3">The sequence shown here is derived from an EMBL/GenBank/DDBJ whole genome shotgun (WGS) entry which is preliminary data.</text>
</comment>
<dbReference type="EMBL" id="NHYE01001380">
    <property type="protein sequence ID" value="PPQ96322.1"/>
    <property type="molecule type" value="Genomic_DNA"/>
</dbReference>
<dbReference type="STRING" id="231916.A0A409XZZ3"/>
<feature type="domain" description="USP8 dimerisation" evidence="2">
    <location>
        <begin position="33"/>
        <end position="137"/>
    </location>
</feature>
<feature type="domain" description="USP8 dimerisation" evidence="2">
    <location>
        <begin position="159"/>
        <end position="256"/>
    </location>
</feature>
<feature type="region of interest" description="Disordered" evidence="1">
    <location>
        <begin position="1"/>
        <end position="26"/>
    </location>
</feature>
<dbReference type="AlphaFoldDB" id="A0A409XZZ3"/>
<feature type="compositionally biased region" description="Basic and acidic residues" evidence="1">
    <location>
        <begin position="287"/>
        <end position="308"/>
    </location>
</feature>
<name>A0A409XZZ3_9AGAR</name>
<feature type="region of interest" description="Disordered" evidence="1">
    <location>
        <begin position="270"/>
        <end position="310"/>
    </location>
</feature>
<evidence type="ECO:0000313" key="3">
    <source>
        <dbReference type="EMBL" id="PPQ96322.1"/>
    </source>
</evidence>